<gene>
    <name evidence="3" type="ORF">BJ875DRAFT_500356</name>
</gene>
<keyword evidence="4" id="KW-1185">Reference proteome</keyword>
<name>A0A9P8C0J0_9HELO</name>
<dbReference type="Proteomes" id="UP000824998">
    <property type="component" value="Unassembled WGS sequence"/>
</dbReference>
<organism evidence="3 4">
    <name type="scientific">Amylocarpus encephaloides</name>
    <dbReference type="NCBI Taxonomy" id="45428"/>
    <lineage>
        <taxon>Eukaryota</taxon>
        <taxon>Fungi</taxon>
        <taxon>Dikarya</taxon>
        <taxon>Ascomycota</taxon>
        <taxon>Pezizomycotina</taxon>
        <taxon>Leotiomycetes</taxon>
        <taxon>Helotiales</taxon>
        <taxon>Helotiales incertae sedis</taxon>
        <taxon>Amylocarpus</taxon>
    </lineage>
</organism>
<dbReference type="PANTHER" id="PTHR38795:SF1">
    <property type="entry name" value="DUF6604 DOMAIN-CONTAINING PROTEIN"/>
    <property type="match status" value="1"/>
</dbReference>
<dbReference type="Pfam" id="PF20253">
    <property type="entry name" value="DUF6604"/>
    <property type="match status" value="1"/>
</dbReference>
<protein>
    <recommendedName>
        <fullName evidence="2">DUF6604 domain-containing protein</fullName>
    </recommendedName>
</protein>
<dbReference type="PANTHER" id="PTHR38795">
    <property type="entry name" value="DUF6604 DOMAIN-CONTAINING PROTEIN"/>
    <property type="match status" value="1"/>
</dbReference>
<proteinExistence type="predicted"/>
<dbReference type="OrthoDB" id="5238236at2759"/>
<feature type="compositionally biased region" description="Basic and acidic residues" evidence="1">
    <location>
        <begin position="57"/>
        <end position="68"/>
    </location>
</feature>
<sequence length="874" mass="99899">MIPGNLTGSYQRYKEDTNIVATWIHDAAHKCGYQLPQKEHQSPSVSNVPENPNNKLSQKERLLEQAEKRNKKKDNKKHAKKTEPLKDKGSKEPVAAIFKKKVSSRELLRQATVIAESGKITVPSNIAHKLRRAIRVRKRFAAKFASEGPEEEEPSTRRHLHFIGILEDIAEVLGLNAILQQHDASQQEASSMTDLPENTSGETCETTRLFEELEIEDQVRMKESSLETEPAVSYNMKSKPKGKTVYELEQESAAEEILRVFCFFEDLHRLRKFLEETWEQARDNQIDITTAAMITNLALDIVRREEIILTKNKDDDHLSHYELTLDFWVYFTFPKAKAGEKGRPLVSMVTYMLIEDFLFMPVYQCLVKFRQVIDEPPNFVDTTMEPPRASDNENTYENAAAFMAGQKLRFHNFNDFLSQYMLEMWMMKMHFMVEDQQKPQNTNRRPVLDELSQGFSRLLTQSEASTWLVFGFQVLSDIQKVFGDQIQRGWKELQKVTKNVVRTQLTPSENNAIASSGTQQAAEAGLDVVLDLCKITSDVQTLGYQTIKEICRKKALERFAGPKPTMHNGPDFLVKRMNVTPAFIYAKNPILCGHLAFNLSVKMEQLGMILESEYKTIFNVAHLYNASRQTSNCSVNWPQLDFVIESQKKLLFAGELPNKGFTNRFLLQMGLKPAVITKKSRDIGSAITRRGFEDGPKMKASNLSEILQQYYGKKEPMPKLQYNLRSLIHGPDSAILGDNSALTSCGFRNGLCNCTRLQYLKEMRDFLQIKSGMIKIDYLSLSRACTRFIRTLPTEIHQRTGTKYAVHSREPEWRSYSALVYGVLDDAEQFGQLKGQKAKVDEDWEHLTDGGPELHVSGKALDRFLRKEGLATNL</sequence>
<dbReference type="EMBL" id="MU251840">
    <property type="protein sequence ID" value="KAG9228927.1"/>
    <property type="molecule type" value="Genomic_DNA"/>
</dbReference>
<evidence type="ECO:0000313" key="4">
    <source>
        <dbReference type="Proteomes" id="UP000824998"/>
    </source>
</evidence>
<evidence type="ECO:0000259" key="2">
    <source>
        <dbReference type="Pfam" id="PF20253"/>
    </source>
</evidence>
<evidence type="ECO:0000313" key="3">
    <source>
        <dbReference type="EMBL" id="KAG9228927.1"/>
    </source>
</evidence>
<dbReference type="InterPro" id="IPR046539">
    <property type="entry name" value="DUF6604"/>
</dbReference>
<feature type="compositionally biased region" description="Basic and acidic residues" evidence="1">
    <location>
        <begin position="81"/>
        <end position="91"/>
    </location>
</feature>
<comment type="caution">
    <text evidence="3">The sequence shown here is derived from an EMBL/GenBank/DDBJ whole genome shotgun (WGS) entry which is preliminary data.</text>
</comment>
<evidence type="ECO:0000256" key="1">
    <source>
        <dbReference type="SAM" id="MobiDB-lite"/>
    </source>
</evidence>
<feature type="compositionally biased region" description="Basic residues" evidence="1">
    <location>
        <begin position="69"/>
        <end position="80"/>
    </location>
</feature>
<accession>A0A9P8C0J0</accession>
<feature type="domain" description="DUF6604" evidence="2">
    <location>
        <begin position="11"/>
        <end position="306"/>
    </location>
</feature>
<feature type="compositionally biased region" description="Low complexity" evidence="1">
    <location>
        <begin position="42"/>
        <end position="54"/>
    </location>
</feature>
<feature type="region of interest" description="Disordered" evidence="1">
    <location>
        <begin position="37"/>
        <end position="91"/>
    </location>
</feature>
<dbReference type="AlphaFoldDB" id="A0A9P8C0J0"/>
<reference evidence="3" key="1">
    <citation type="journal article" date="2021" name="IMA Fungus">
        <title>Genomic characterization of three marine fungi, including Emericellopsis atlantica sp. nov. with signatures of a generalist lifestyle and marine biomass degradation.</title>
        <authorList>
            <person name="Hagestad O.C."/>
            <person name="Hou L."/>
            <person name="Andersen J.H."/>
            <person name="Hansen E.H."/>
            <person name="Altermark B."/>
            <person name="Li C."/>
            <person name="Kuhnert E."/>
            <person name="Cox R.J."/>
            <person name="Crous P.W."/>
            <person name="Spatafora J.W."/>
            <person name="Lail K."/>
            <person name="Amirebrahimi M."/>
            <person name="Lipzen A."/>
            <person name="Pangilinan J."/>
            <person name="Andreopoulos W."/>
            <person name="Hayes R.D."/>
            <person name="Ng V."/>
            <person name="Grigoriev I.V."/>
            <person name="Jackson S.A."/>
            <person name="Sutton T.D.S."/>
            <person name="Dobson A.D.W."/>
            <person name="Rama T."/>
        </authorList>
    </citation>
    <scope>NUCLEOTIDE SEQUENCE</scope>
    <source>
        <strain evidence="3">TRa018bII</strain>
    </source>
</reference>